<evidence type="ECO:0000313" key="17">
    <source>
        <dbReference type="Proteomes" id="UP000442535"/>
    </source>
</evidence>
<dbReference type="NCBIfam" id="TIGR00674">
    <property type="entry name" value="dapA"/>
    <property type="match status" value="1"/>
</dbReference>
<comment type="caution">
    <text evidence="16">The sequence shown here is derived from an EMBL/GenBank/DDBJ whole genome shotgun (WGS) entry which is preliminary data.</text>
</comment>
<evidence type="ECO:0000256" key="4">
    <source>
        <dbReference type="ARBA" id="ARBA00012086"/>
    </source>
</evidence>
<comment type="catalytic activity">
    <reaction evidence="11 12">
        <text>L-aspartate 4-semialdehyde + pyruvate = (2S,4S)-4-hydroxy-2,3,4,5-tetrahydrodipicolinate + H2O + H(+)</text>
        <dbReference type="Rhea" id="RHEA:34171"/>
        <dbReference type="ChEBI" id="CHEBI:15361"/>
        <dbReference type="ChEBI" id="CHEBI:15377"/>
        <dbReference type="ChEBI" id="CHEBI:15378"/>
        <dbReference type="ChEBI" id="CHEBI:67139"/>
        <dbReference type="ChEBI" id="CHEBI:537519"/>
        <dbReference type="EC" id="4.3.3.7"/>
    </reaction>
</comment>
<comment type="similarity">
    <text evidence="3 12 13">Belongs to the DapA family.</text>
</comment>
<proteinExistence type="inferred from homology"/>
<protein>
    <recommendedName>
        <fullName evidence="4 12">4-hydroxy-tetrahydrodipicolinate synthase</fullName>
        <shortName evidence="12">HTPA synthase</shortName>
        <ecNumber evidence="4 12">4.3.3.7</ecNumber>
    </recommendedName>
</protein>
<keyword evidence="7 12" id="KW-0220">Diaminopimelate biosynthesis</keyword>
<evidence type="ECO:0000256" key="15">
    <source>
        <dbReference type="PIRSR" id="PIRSR001365-2"/>
    </source>
</evidence>
<reference evidence="16 17" key="1">
    <citation type="submission" date="2019-08" db="EMBL/GenBank/DDBJ databases">
        <title>In-depth cultivation of the pig gut microbiome towards novel bacterial diversity and tailored functional studies.</title>
        <authorList>
            <person name="Wylensek D."/>
            <person name="Hitch T.C.A."/>
            <person name="Clavel T."/>
        </authorList>
    </citation>
    <scope>NUCLEOTIDE SEQUENCE [LARGE SCALE GENOMIC DNA]</scope>
    <source>
        <strain evidence="16 17">RF-GAM-744-WT-7</strain>
    </source>
</reference>
<evidence type="ECO:0000256" key="2">
    <source>
        <dbReference type="ARBA" id="ARBA00005120"/>
    </source>
</evidence>
<dbReference type="CDD" id="cd00950">
    <property type="entry name" value="DHDPS"/>
    <property type="match status" value="1"/>
</dbReference>
<keyword evidence="10 12" id="KW-0704">Schiff base</keyword>
<keyword evidence="8 12" id="KW-0457">Lysine biosynthesis</keyword>
<dbReference type="GO" id="GO:0005829">
    <property type="term" value="C:cytosol"/>
    <property type="evidence" value="ECO:0007669"/>
    <property type="project" value="TreeGrafter"/>
</dbReference>
<dbReference type="PIRSF" id="PIRSF001365">
    <property type="entry name" value="DHDPS"/>
    <property type="match status" value="1"/>
</dbReference>
<evidence type="ECO:0000256" key="1">
    <source>
        <dbReference type="ARBA" id="ARBA00003294"/>
    </source>
</evidence>
<gene>
    <name evidence="12 16" type="primary">dapA</name>
    <name evidence="16" type="ORF">FYJ63_04605</name>
</gene>
<feature type="site" description="Part of a proton relay during catalysis" evidence="12">
    <location>
        <position position="110"/>
    </location>
</feature>
<dbReference type="PANTHER" id="PTHR12128">
    <property type="entry name" value="DIHYDRODIPICOLINATE SYNTHASE"/>
    <property type="match status" value="1"/>
</dbReference>
<organism evidence="16 17">
    <name type="scientific">Mobiluncus porci</name>
    <dbReference type="NCBI Taxonomy" id="2652278"/>
    <lineage>
        <taxon>Bacteria</taxon>
        <taxon>Bacillati</taxon>
        <taxon>Actinomycetota</taxon>
        <taxon>Actinomycetes</taxon>
        <taxon>Actinomycetales</taxon>
        <taxon>Actinomycetaceae</taxon>
        <taxon>Mobiluncus</taxon>
    </lineage>
</organism>
<dbReference type="UniPathway" id="UPA00034">
    <property type="reaction ID" value="UER00017"/>
</dbReference>
<dbReference type="InterPro" id="IPR020625">
    <property type="entry name" value="Schiff_base-form_aldolases_AS"/>
</dbReference>
<evidence type="ECO:0000256" key="11">
    <source>
        <dbReference type="ARBA" id="ARBA00047836"/>
    </source>
</evidence>
<keyword evidence="6 12" id="KW-0028">Amino-acid biosynthesis</keyword>
<evidence type="ECO:0000256" key="12">
    <source>
        <dbReference type="HAMAP-Rule" id="MF_00418"/>
    </source>
</evidence>
<dbReference type="GO" id="GO:0019877">
    <property type="term" value="P:diaminopimelate biosynthetic process"/>
    <property type="evidence" value="ECO:0007669"/>
    <property type="project" value="UniProtKB-UniRule"/>
</dbReference>
<dbReference type="InterPro" id="IPR005263">
    <property type="entry name" value="DapA"/>
</dbReference>
<comment type="function">
    <text evidence="1 12">Catalyzes the condensation of (S)-aspartate-beta-semialdehyde [(S)-ASA] and pyruvate to 4-hydroxy-tetrahydrodipicolinate (HTPA).</text>
</comment>
<comment type="caution">
    <text evidence="12">Was originally thought to be a dihydrodipicolinate synthase (DHDPS), catalyzing the condensation of (S)-aspartate-beta-semialdehyde [(S)-ASA] and pyruvate to dihydrodipicolinate (DHDP). However, it was shown in E.coli that the product of the enzymatic reaction is not dihydrodipicolinate but in fact (4S)-4-hydroxy-2,3,4,5-tetrahydro-(2S)-dipicolinic acid (HTPA), and that the consecutive dehydration reaction leading to DHDP is not spontaneous but catalyzed by DapB.</text>
</comment>
<evidence type="ECO:0000256" key="9">
    <source>
        <dbReference type="ARBA" id="ARBA00023239"/>
    </source>
</evidence>
<dbReference type="PRINTS" id="PR00146">
    <property type="entry name" value="DHPICSNTHASE"/>
</dbReference>
<feature type="binding site" evidence="12 15">
    <location>
        <position position="48"/>
    </location>
    <ligand>
        <name>pyruvate</name>
        <dbReference type="ChEBI" id="CHEBI:15361"/>
    </ligand>
</feature>
<dbReference type="PANTHER" id="PTHR12128:SF66">
    <property type="entry name" value="4-HYDROXY-2-OXOGLUTARATE ALDOLASE, MITOCHONDRIAL"/>
    <property type="match status" value="1"/>
</dbReference>
<comment type="subunit">
    <text evidence="12">Homotetramer; dimer of dimers.</text>
</comment>
<feature type="site" description="Part of a proton relay during catalysis" evidence="12">
    <location>
        <position position="47"/>
    </location>
</feature>
<accession>A0A7K0K1Z7</accession>
<dbReference type="PROSITE" id="PS00665">
    <property type="entry name" value="DHDPS_1"/>
    <property type="match status" value="1"/>
</dbReference>
<dbReference type="SUPFAM" id="SSF51569">
    <property type="entry name" value="Aldolase"/>
    <property type="match status" value="1"/>
</dbReference>
<dbReference type="RefSeq" id="WP_154544238.1">
    <property type="nucleotide sequence ID" value="NZ_VUMY01000006.1"/>
</dbReference>
<dbReference type="EC" id="4.3.3.7" evidence="4 12"/>
<dbReference type="InterPro" id="IPR002220">
    <property type="entry name" value="DapA-like"/>
</dbReference>
<dbReference type="AlphaFoldDB" id="A0A7K0K1Z7"/>
<dbReference type="GO" id="GO:0008840">
    <property type="term" value="F:4-hydroxy-tetrahydrodipicolinate synthase activity"/>
    <property type="evidence" value="ECO:0007669"/>
    <property type="project" value="UniProtKB-UniRule"/>
</dbReference>
<dbReference type="PROSITE" id="PS00666">
    <property type="entry name" value="DHDPS_2"/>
    <property type="match status" value="1"/>
</dbReference>
<evidence type="ECO:0000313" key="16">
    <source>
        <dbReference type="EMBL" id="MST49516.1"/>
    </source>
</evidence>
<dbReference type="Proteomes" id="UP000442535">
    <property type="component" value="Unassembled WGS sequence"/>
</dbReference>
<evidence type="ECO:0000256" key="6">
    <source>
        <dbReference type="ARBA" id="ARBA00022605"/>
    </source>
</evidence>
<dbReference type="InterPro" id="IPR013785">
    <property type="entry name" value="Aldolase_TIM"/>
</dbReference>
<evidence type="ECO:0000256" key="13">
    <source>
        <dbReference type="PIRNR" id="PIRNR001365"/>
    </source>
</evidence>
<dbReference type="Pfam" id="PF00701">
    <property type="entry name" value="DHDPS"/>
    <property type="match status" value="1"/>
</dbReference>
<dbReference type="HAMAP" id="MF_00418">
    <property type="entry name" value="DapA"/>
    <property type="match status" value="1"/>
</dbReference>
<dbReference type="EMBL" id="VUMY01000006">
    <property type="protein sequence ID" value="MST49516.1"/>
    <property type="molecule type" value="Genomic_DNA"/>
</dbReference>
<name>A0A7K0K1Z7_9ACTO</name>
<sequence length="295" mass="31370">MSCTFGRFSVAMVTPFHDDGSMDYESARRLAKHLVAGGCDAIVVSGTTGEAPATHMDEKAELLEEVRQAVGSEIKLIAGVSSNDTAHTLAMARVATQVQANGLLVTAPYYNRPSQDGIFEHFKAVHEESDLPILIYDIPGRTGVTIEDGTLDRLAELERIQGVKDATGNVAAGISRMRRTGLEWYSGDDGLNFFFMCGGASGVISVVGHVEGKRISAMLDAIEVGDLAQARALDAELAASNRGIMGAGQGATYAKQAVYALGLIESPRSRLPLVEPSESEITSIREILTSQGLLK</sequence>
<evidence type="ECO:0000256" key="5">
    <source>
        <dbReference type="ARBA" id="ARBA00022490"/>
    </source>
</evidence>
<evidence type="ECO:0000256" key="3">
    <source>
        <dbReference type="ARBA" id="ARBA00007592"/>
    </source>
</evidence>
<evidence type="ECO:0000256" key="14">
    <source>
        <dbReference type="PIRSR" id="PIRSR001365-1"/>
    </source>
</evidence>
<feature type="active site" description="Proton donor/acceptor" evidence="12 14">
    <location>
        <position position="136"/>
    </location>
</feature>
<keyword evidence="9 12" id="KW-0456">Lyase</keyword>
<dbReference type="SMART" id="SM01130">
    <property type="entry name" value="DHDPS"/>
    <property type="match status" value="1"/>
</dbReference>
<keyword evidence="17" id="KW-1185">Reference proteome</keyword>
<comment type="subcellular location">
    <subcellularLocation>
        <location evidence="12">Cytoplasm</location>
    </subcellularLocation>
</comment>
<keyword evidence="5 12" id="KW-0963">Cytoplasm</keyword>
<feature type="active site" description="Schiff-base intermediate with substrate" evidence="12 14">
    <location>
        <position position="164"/>
    </location>
</feature>
<dbReference type="InterPro" id="IPR020624">
    <property type="entry name" value="Schiff_base-form_aldolases_CS"/>
</dbReference>
<dbReference type="Gene3D" id="3.20.20.70">
    <property type="entry name" value="Aldolase class I"/>
    <property type="match status" value="1"/>
</dbReference>
<dbReference type="GO" id="GO:0009089">
    <property type="term" value="P:lysine biosynthetic process via diaminopimelate"/>
    <property type="evidence" value="ECO:0007669"/>
    <property type="project" value="UniProtKB-UniRule"/>
</dbReference>
<evidence type="ECO:0000256" key="7">
    <source>
        <dbReference type="ARBA" id="ARBA00022915"/>
    </source>
</evidence>
<evidence type="ECO:0000256" key="10">
    <source>
        <dbReference type="ARBA" id="ARBA00023270"/>
    </source>
</evidence>
<evidence type="ECO:0000256" key="8">
    <source>
        <dbReference type="ARBA" id="ARBA00023154"/>
    </source>
</evidence>
<feature type="binding site" evidence="12 15">
    <location>
        <position position="204"/>
    </location>
    <ligand>
        <name>pyruvate</name>
        <dbReference type="ChEBI" id="CHEBI:15361"/>
    </ligand>
</feature>
<comment type="pathway">
    <text evidence="2 12">Amino-acid biosynthesis; L-lysine biosynthesis via DAP pathway; (S)-tetrahydrodipicolinate from L-aspartate: step 3/4.</text>
</comment>